<sequence length="34" mass="4220">TLLTNQEEETLCHPKLQCNHFQYLFYRQELLTHK</sequence>
<name>A0A1X7VP37_AMPQE</name>
<dbReference type="EnsemblMetazoa" id="Aqu2.1.41654_001">
    <property type="protein sequence ID" value="Aqu2.1.41654_001"/>
    <property type="gene ID" value="Aqu2.1.41654"/>
</dbReference>
<protein>
    <submittedName>
        <fullName evidence="1">Uncharacterized protein</fullName>
    </submittedName>
</protein>
<reference evidence="1" key="1">
    <citation type="submission" date="2017-05" db="UniProtKB">
        <authorList>
            <consortium name="EnsemblMetazoa"/>
        </authorList>
    </citation>
    <scope>IDENTIFICATION</scope>
</reference>
<evidence type="ECO:0000313" key="1">
    <source>
        <dbReference type="EnsemblMetazoa" id="Aqu2.1.41654_001"/>
    </source>
</evidence>
<organism evidence="1">
    <name type="scientific">Amphimedon queenslandica</name>
    <name type="common">Sponge</name>
    <dbReference type="NCBI Taxonomy" id="400682"/>
    <lineage>
        <taxon>Eukaryota</taxon>
        <taxon>Metazoa</taxon>
        <taxon>Porifera</taxon>
        <taxon>Demospongiae</taxon>
        <taxon>Heteroscleromorpha</taxon>
        <taxon>Haplosclerida</taxon>
        <taxon>Niphatidae</taxon>
        <taxon>Amphimedon</taxon>
    </lineage>
</organism>
<dbReference type="InParanoid" id="A0A1X7VP37"/>
<proteinExistence type="predicted"/>
<dbReference type="AlphaFoldDB" id="A0A1X7VP37"/>
<accession>A0A1X7VP37</accession>